<keyword evidence="2" id="KW-1185">Reference proteome</keyword>
<dbReference type="EMBL" id="CM040478">
    <property type="protein sequence ID" value="MCI4393393.1"/>
    <property type="molecule type" value="Genomic_DNA"/>
</dbReference>
<protein>
    <submittedName>
        <fullName evidence="1">Uncharacterized protein</fullName>
    </submittedName>
</protein>
<evidence type="ECO:0000313" key="2">
    <source>
        <dbReference type="Proteomes" id="UP000829447"/>
    </source>
</evidence>
<evidence type="ECO:0000313" key="1">
    <source>
        <dbReference type="EMBL" id="MCI4393393.1"/>
    </source>
</evidence>
<name>A0ACC5XQJ3_PANGG</name>
<sequence length="324" mass="35884">MEPGTLLRRILLIIMFLRVSASSSAAARVNGSARLSCSKPCSGEVKCVYAKGHEILVIMCKQGSCVEGDAFKNRTELTFSEDGCCLQLNNIQYSDDGMYVFSCDKSELCRKSLDVLAPVPVHAAVGENVTFPCYAHTNKIIADRDIMYRCEKDGELVVALQQGNVLYGPGFDISRVSMSLDKYKNGDLSLTISNVQPSDAGTYRCVPGKECWGVTYTPEHVCALKDTSIDLSCSYKHPAGHTVIKSVWFFKEQAGVDPEDVREDKEYQGRVQYTQSSQNNCSLRITNLRERDSQTYRFRFYTDDPNGKYTGQPGVSLSVTGNAT</sequence>
<organism evidence="1 2">
    <name type="scientific">Pangasianodon gigas</name>
    <name type="common">Mekong giant catfish</name>
    <name type="synonym">Pangasius gigas</name>
    <dbReference type="NCBI Taxonomy" id="30993"/>
    <lineage>
        <taxon>Eukaryota</taxon>
        <taxon>Metazoa</taxon>
        <taxon>Chordata</taxon>
        <taxon>Craniata</taxon>
        <taxon>Vertebrata</taxon>
        <taxon>Euteleostomi</taxon>
        <taxon>Actinopterygii</taxon>
        <taxon>Neopterygii</taxon>
        <taxon>Teleostei</taxon>
        <taxon>Ostariophysi</taxon>
        <taxon>Siluriformes</taxon>
        <taxon>Pangasiidae</taxon>
        <taxon>Pangasianodon</taxon>
    </lineage>
</organism>
<proteinExistence type="predicted"/>
<reference evidence="1 2" key="1">
    <citation type="journal article" date="2022" name="bioRxiv">
        <title>An ancient truncated duplication of the anti-Mullerian hormone receptor type 2 gene is a potential conserved master sex determinant in the Pangasiidae catfish family.</title>
        <authorList>
            <person name="Wen M."/>
            <person name="Pan Q."/>
            <person name="Jouanno E."/>
            <person name="Montfort J."/>
            <person name="Zahm M."/>
            <person name="Cabau C."/>
            <person name="Klopp C."/>
            <person name="Iampietro C."/>
            <person name="Roques C."/>
            <person name="Bouchez O."/>
            <person name="Castinel A."/>
            <person name="Donnadieu C."/>
            <person name="Parrinello H."/>
            <person name="Poncet C."/>
            <person name="Belmonte E."/>
            <person name="Gautier V."/>
            <person name="Avarre J.-C."/>
            <person name="Dugue R."/>
            <person name="Gustiano R."/>
            <person name="Ha T.T.T."/>
            <person name="Campet M."/>
            <person name="Sriphairoj K."/>
            <person name="Ribolli J."/>
            <person name="de Almeida F.L."/>
            <person name="Desvignes T."/>
            <person name="Postlethwait J.H."/>
            <person name="Bucao C.F."/>
            <person name="Robinson-Rechavi M."/>
            <person name="Bobe J."/>
            <person name="Herpin A."/>
            <person name="Guiguen Y."/>
        </authorList>
    </citation>
    <scope>NUCLEOTIDE SEQUENCE [LARGE SCALE GENOMIC DNA]</scope>
    <source>
        <strain evidence="1">YG-Dec2019</strain>
    </source>
</reference>
<accession>A0ACC5XQJ3</accession>
<gene>
    <name evidence="1" type="ORF">PGIGA_G00157070</name>
</gene>
<comment type="caution">
    <text evidence="1">The sequence shown here is derived from an EMBL/GenBank/DDBJ whole genome shotgun (WGS) entry which is preliminary data.</text>
</comment>
<dbReference type="Proteomes" id="UP000829447">
    <property type="component" value="Linkage Group LG25"/>
</dbReference>